<dbReference type="Proteomes" id="UP001234178">
    <property type="component" value="Unassembled WGS sequence"/>
</dbReference>
<dbReference type="PROSITE" id="PS50888">
    <property type="entry name" value="BHLH"/>
    <property type="match status" value="1"/>
</dbReference>
<feature type="compositionally biased region" description="Low complexity" evidence="2">
    <location>
        <begin position="119"/>
        <end position="128"/>
    </location>
</feature>
<feature type="region of interest" description="Disordered" evidence="2">
    <location>
        <begin position="162"/>
        <end position="194"/>
    </location>
</feature>
<dbReference type="Gene3D" id="4.10.280.10">
    <property type="entry name" value="Helix-loop-helix DNA-binding domain"/>
    <property type="match status" value="1"/>
</dbReference>
<dbReference type="InterPro" id="IPR050283">
    <property type="entry name" value="E-box_TF_Regulators"/>
</dbReference>
<evidence type="ECO:0000256" key="2">
    <source>
        <dbReference type="SAM" id="MobiDB-lite"/>
    </source>
</evidence>
<dbReference type="GO" id="GO:0000981">
    <property type="term" value="F:DNA-binding transcription factor activity, RNA polymerase II-specific"/>
    <property type="evidence" value="ECO:0007669"/>
    <property type="project" value="TreeGrafter"/>
</dbReference>
<name>A0A0P6A6F9_9CRUS</name>
<dbReference type="SMART" id="SM00353">
    <property type="entry name" value="HLH"/>
    <property type="match status" value="1"/>
</dbReference>
<dbReference type="EMBL" id="JAOYFB010000037">
    <property type="protein sequence ID" value="KAK4021984.1"/>
    <property type="molecule type" value="Genomic_DNA"/>
</dbReference>
<sequence>MMMNSSPQKMSPPPMTYSPMNSSAAVQMQFNHNNNNNNNLTPIKSSAGTKRPIQPAVAGVSSNSSAKKRIQFNSLGYVLPPAPPASVARRNARERNRVKQVNMGFAVLRQHIPTSFCEASTASDSGRSSSGGGSSKSRKVSKVDTLRCAVEYIRSLQEMLDSDGCSDSASSTSSSACSSSENMSPPAHLQPKSFTFGVHHQPSISTSLSPSNYSDASSPTPSDCYGSEHSYYTASSQWGGCGGNNVNNHNNMGVGVTNDLYDVYDAPDFASESVDPPNEDELLDAISWWQQSQ</sequence>
<dbReference type="AlphaFoldDB" id="A0A0P6A6F9"/>
<reference evidence="4" key="2">
    <citation type="submission" date="2015-10" db="EMBL/GenBank/DDBJ databases">
        <authorList>
            <person name="Gilbert D.G."/>
        </authorList>
    </citation>
    <scope>NUCLEOTIDE SEQUENCE</scope>
</reference>
<evidence type="ECO:0000313" key="4">
    <source>
        <dbReference type="EMBL" id="JAI83449.1"/>
    </source>
</evidence>
<dbReference type="Pfam" id="PF00010">
    <property type="entry name" value="HLH"/>
    <property type="match status" value="1"/>
</dbReference>
<gene>
    <name evidence="5" type="ORF">OUZ56_007471</name>
</gene>
<reference evidence="4" key="1">
    <citation type="submission" date="2015-10" db="EMBL/GenBank/DDBJ databases">
        <title>Daphnia magna gene sets from two clonal populations assembled and annotated with EvidentialGene.</title>
        <authorList>
            <person name="Gilbert D."/>
            <person name="Podicheti R."/>
            <person name="Orsini L."/>
            <person name="Colbourne J."/>
            <person name="Pfrender M."/>
        </authorList>
    </citation>
    <scope>NUCLEOTIDE SEQUENCE</scope>
</reference>
<feature type="region of interest" description="Disordered" evidence="2">
    <location>
        <begin position="118"/>
        <end position="140"/>
    </location>
</feature>
<evidence type="ECO:0000313" key="5">
    <source>
        <dbReference type="EMBL" id="KAK4021984.1"/>
    </source>
</evidence>
<accession>A0A0P6A6F9</accession>
<evidence type="ECO:0000259" key="3">
    <source>
        <dbReference type="PROSITE" id="PS50888"/>
    </source>
</evidence>
<dbReference type="InterPro" id="IPR011598">
    <property type="entry name" value="bHLH_dom"/>
</dbReference>
<dbReference type="PANTHER" id="PTHR23349:SF108">
    <property type="entry name" value="BHLH DOMAIN-CONTAINING PROTEIN"/>
    <property type="match status" value="1"/>
</dbReference>
<proteinExistence type="predicted"/>
<evidence type="ECO:0000313" key="6">
    <source>
        <dbReference type="Proteomes" id="UP001234178"/>
    </source>
</evidence>
<dbReference type="GO" id="GO:0000977">
    <property type="term" value="F:RNA polymerase II transcription regulatory region sequence-specific DNA binding"/>
    <property type="evidence" value="ECO:0007669"/>
    <property type="project" value="TreeGrafter"/>
</dbReference>
<dbReference type="CDD" id="cd19744">
    <property type="entry name" value="bHLH_TS_dAS-C_like"/>
    <property type="match status" value="1"/>
</dbReference>
<organism evidence="4">
    <name type="scientific">Daphnia magna</name>
    <dbReference type="NCBI Taxonomy" id="35525"/>
    <lineage>
        <taxon>Eukaryota</taxon>
        <taxon>Metazoa</taxon>
        <taxon>Ecdysozoa</taxon>
        <taxon>Arthropoda</taxon>
        <taxon>Crustacea</taxon>
        <taxon>Branchiopoda</taxon>
        <taxon>Diplostraca</taxon>
        <taxon>Cladocera</taxon>
        <taxon>Anomopoda</taxon>
        <taxon>Daphniidae</taxon>
        <taxon>Daphnia</taxon>
    </lineage>
</organism>
<keyword evidence="1" id="KW-0238">DNA-binding</keyword>
<dbReference type="OrthoDB" id="5976910at2759"/>
<dbReference type="InterPro" id="IPR036638">
    <property type="entry name" value="HLH_DNA-bd_sf"/>
</dbReference>
<keyword evidence="6" id="KW-1185">Reference proteome</keyword>
<dbReference type="EMBL" id="GDIP01239952">
    <property type="protein sequence ID" value="JAI83449.1"/>
    <property type="molecule type" value="Transcribed_RNA"/>
</dbReference>
<feature type="domain" description="BHLH" evidence="3">
    <location>
        <begin position="85"/>
        <end position="156"/>
    </location>
</feature>
<dbReference type="GO" id="GO:0032502">
    <property type="term" value="P:developmental process"/>
    <property type="evidence" value="ECO:0007669"/>
    <property type="project" value="TreeGrafter"/>
</dbReference>
<feature type="compositionally biased region" description="Low complexity" evidence="2">
    <location>
        <begin position="162"/>
        <end position="180"/>
    </location>
</feature>
<dbReference type="SUPFAM" id="SSF47459">
    <property type="entry name" value="HLH, helix-loop-helix DNA-binding domain"/>
    <property type="match status" value="1"/>
</dbReference>
<dbReference type="GO" id="GO:0046983">
    <property type="term" value="F:protein dimerization activity"/>
    <property type="evidence" value="ECO:0007669"/>
    <property type="project" value="InterPro"/>
</dbReference>
<dbReference type="PANTHER" id="PTHR23349">
    <property type="entry name" value="BASIC HELIX-LOOP-HELIX TRANSCRIPTION FACTOR, TWIST"/>
    <property type="match status" value="1"/>
</dbReference>
<reference evidence="5 6" key="3">
    <citation type="journal article" date="2023" name="Nucleic Acids Res.">
        <title>The hologenome of Daphnia magna reveals possible DNA methylation and microbiome-mediated evolution of the host genome.</title>
        <authorList>
            <person name="Chaturvedi A."/>
            <person name="Li X."/>
            <person name="Dhandapani V."/>
            <person name="Marshall H."/>
            <person name="Kissane S."/>
            <person name="Cuenca-Cambronero M."/>
            <person name="Asole G."/>
            <person name="Calvet F."/>
            <person name="Ruiz-Romero M."/>
            <person name="Marangio P."/>
            <person name="Guigo R."/>
            <person name="Rago D."/>
            <person name="Mirbahai L."/>
            <person name="Eastwood N."/>
            <person name="Colbourne J.K."/>
            <person name="Zhou J."/>
            <person name="Mallon E."/>
            <person name="Orsini L."/>
        </authorList>
    </citation>
    <scope>NUCLEOTIDE SEQUENCE [LARGE SCALE GENOMIC DNA]</scope>
    <source>
        <strain evidence="5">LRV0_1</strain>
    </source>
</reference>
<evidence type="ECO:0000256" key="1">
    <source>
        <dbReference type="ARBA" id="ARBA00023125"/>
    </source>
</evidence>
<protein>
    <submittedName>
        <fullName evidence="4">Achaete-scute complex protein t3</fullName>
    </submittedName>
</protein>